<dbReference type="Proteomes" id="UP000314294">
    <property type="component" value="Unassembled WGS sequence"/>
</dbReference>
<evidence type="ECO:0000313" key="1">
    <source>
        <dbReference type="EMBL" id="TNN60523.1"/>
    </source>
</evidence>
<sequence>MTTRGRADMQRQRAFDRTPFPTALRGLWPWLPAAKLFAIGESVTALQALLERCDRTGAFAGYRHKVHRDKMCKEVGNNQVSRGMPCFRETVSTLELVSQPGLRVTGGFCEGIGIGYRKTKFTTPGHSEERCFRQPLGISVCLPGGVGLVL</sequence>
<accession>A0A4Z2H692</accession>
<reference evidence="1 2" key="1">
    <citation type="submission" date="2019-03" db="EMBL/GenBank/DDBJ databases">
        <title>First draft genome of Liparis tanakae, snailfish: a comprehensive survey of snailfish specific genes.</title>
        <authorList>
            <person name="Kim W."/>
            <person name="Song I."/>
            <person name="Jeong J.-H."/>
            <person name="Kim D."/>
            <person name="Kim S."/>
            <person name="Ryu S."/>
            <person name="Song J.Y."/>
            <person name="Lee S.K."/>
        </authorList>
    </citation>
    <scope>NUCLEOTIDE SEQUENCE [LARGE SCALE GENOMIC DNA]</scope>
    <source>
        <tissue evidence="1">Muscle</tissue>
    </source>
</reference>
<organism evidence="1 2">
    <name type="scientific">Liparis tanakae</name>
    <name type="common">Tanaka's snailfish</name>
    <dbReference type="NCBI Taxonomy" id="230148"/>
    <lineage>
        <taxon>Eukaryota</taxon>
        <taxon>Metazoa</taxon>
        <taxon>Chordata</taxon>
        <taxon>Craniata</taxon>
        <taxon>Vertebrata</taxon>
        <taxon>Euteleostomi</taxon>
        <taxon>Actinopterygii</taxon>
        <taxon>Neopterygii</taxon>
        <taxon>Teleostei</taxon>
        <taxon>Neoteleostei</taxon>
        <taxon>Acanthomorphata</taxon>
        <taxon>Eupercaria</taxon>
        <taxon>Perciformes</taxon>
        <taxon>Cottioidei</taxon>
        <taxon>Cottales</taxon>
        <taxon>Liparidae</taxon>
        <taxon>Liparis</taxon>
    </lineage>
</organism>
<name>A0A4Z2H692_9TELE</name>
<evidence type="ECO:0000313" key="2">
    <source>
        <dbReference type="Proteomes" id="UP000314294"/>
    </source>
</evidence>
<keyword evidence="2" id="KW-1185">Reference proteome</keyword>
<comment type="caution">
    <text evidence="1">The sequence shown here is derived from an EMBL/GenBank/DDBJ whole genome shotgun (WGS) entry which is preliminary data.</text>
</comment>
<dbReference type="AlphaFoldDB" id="A0A4Z2H692"/>
<gene>
    <name evidence="1" type="ORF">EYF80_029246</name>
</gene>
<proteinExistence type="predicted"/>
<protein>
    <submittedName>
        <fullName evidence="1">Uncharacterized protein</fullName>
    </submittedName>
</protein>
<dbReference type="EMBL" id="SRLO01000332">
    <property type="protein sequence ID" value="TNN60523.1"/>
    <property type="molecule type" value="Genomic_DNA"/>
</dbReference>